<sequence>MKNRGCHLENRRTAEDPLQQQKGSGEHGRTLGRPRGALVVCSLDVRIPVRISSETTTSGLYKSTQKNKFEGCVAPPDSHVWAPSPSDARFHTHSSSSSHTPSSELASKVEVAVCPKDSVPLFAAKSDGKVDASCCPIGEKSCTGCAHFEGGACKECQKGLTAVCLQQFAHGEAHDCSSSTVCLHCVDVPGWSDRNGKGCSEVCPDKPKIFSQQELENFREDEAGGVAAHEACCACGGGTKTASAWAYMGRAEVLFGDKVHLWPQPRTASHYVPAPECDLTSYGLQLDSVTGEITGTVERAGNETEAVSVSCPVMAVQSTEGGLAFNATASLRIVPFSFGSVVLFVEEGSKEPLEVHSRLKYKQGSLKLQCNPKLPWIDSDALKDGKIAVKKNGPAVGGIGGGIDGTEAAEAAVGDMPDIENDAGAPAGMPLDSLMSGHCTATYTRIVKTVPGGASETVDDTIDLVLVRYQKWKGINYPELPSPDTLRLVSGQSLPPTGKELLPEDSDYPKQKQTYFRASKPAYFTVACGFPGMTGDEAGKTSHNMQTGEVRFSTSDGKANFRVFDLNARSGLISGFTGYVQGEFNALKPKWDSEARRYLVKLECRVFGRDMAHALMELKGGASPASEPSEEWIVSRALSLEIADAWCWQDAVLRKRYLFATGSPHDISGEAQGDEETTAACLRWCIDEPTCAIVGVEGSNCIQYRTDSDHEANPTPPCKKESDDCVKVWTKMKDCTKENTCKQLEVLGSASLSGTYCPIVPDLRTGLPLMAAAGMTGEDTIYMEPYMGHRDPENVCKGFTWILRQANPGGDYVDKATSDFQLTGRILACIPSESTHGHSAKIVTTTYIDLNVAKEQEDALYDGTSLVSVLSDDNSPVEVQSDAWDFKFVPRLCSNPIFLAASKSPPPVNEEEKEEEKKEKEETSPRGVASSEIDLMVGGTGAFQFFDYATGEDLWVDPCDCIPDGTGDDGRPSAQVDPSQALQVPAAGNLLDPAVAPDVLISAKGDQCPLADIVSKDGIVNSMDDAACSAACRAKEDCQFFFSGVSGGAQMCIMYSRCDTLFTPLTRHVDAEATNSGKLFGVPRQHSCRVSDPENCHHAAKRRKMATGTKTDARHTLLLKTWLARTLAARLPRQIGETKDKGEELLQVLEDVRHSHQQTSNTIASVLLTQESREKEKLKVGEDFFTSSTFQSEEGKENADALPLPLPADGSPLSLLQTASSFIEEKKKERDEILAKETEESQKEGGLDQHGFASNLPTAVSLRERPLNFIEIGALISSSSQKREEDKGSQSSSSLHTEAEKMFLSGQTLRDAESFWVGVLGLSDSEETASDSEAFYSNFNRTFGSGMTNLTLLEQGRLMDVAERMHR</sequence>
<accession>A0A0G4GFJ7</accession>
<feature type="region of interest" description="Disordered" evidence="1">
    <location>
        <begin position="1"/>
        <end position="32"/>
    </location>
</feature>
<evidence type="ECO:0000313" key="2">
    <source>
        <dbReference type="EMBL" id="CEM28280.1"/>
    </source>
</evidence>
<proteinExistence type="predicted"/>
<evidence type="ECO:0000256" key="1">
    <source>
        <dbReference type="SAM" id="MobiDB-lite"/>
    </source>
</evidence>
<dbReference type="PhylomeDB" id="A0A0G4GFJ7"/>
<dbReference type="VEuPathDB" id="CryptoDB:Cvel_21663"/>
<feature type="compositionally biased region" description="Basic and acidic residues" evidence="1">
    <location>
        <begin position="915"/>
        <end position="924"/>
    </location>
</feature>
<feature type="compositionally biased region" description="Basic and acidic residues" evidence="1">
    <location>
        <begin position="1"/>
        <end position="15"/>
    </location>
</feature>
<protein>
    <recommendedName>
        <fullName evidence="3">Apple domain-containing protein</fullName>
    </recommendedName>
</protein>
<evidence type="ECO:0008006" key="3">
    <source>
        <dbReference type="Google" id="ProtNLM"/>
    </source>
</evidence>
<gene>
    <name evidence="2" type="ORF">Cvel_21663</name>
</gene>
<feature type="region of interest" description="Disordered" evidence="1">
    <location>
        <begin position="903"/>
        <end position="930"/>
    </location>
</feature>
<dbReference type="EMBL" id="CDMZ01001160">
    <property type="protein sequence ID" value="CEM28280.1"/>
    <property type="molecule type" value="Genomic_DNA"/>
</dbReference>
<reference evidence="2" key="1">
    <citation type="submission" date="2014-11" db="EMBL/GenBank/DDBJ databases">
        <authorList>
            <person name="Otto D Thomas"/>
            <person name="Naeem Raeece"/>
        </authorList>
    </citation>
    <scope>NUCLEOTIDE SEQUENCE</scope>
</reference>
<name>A0A0G4GFJ7_9ALVE</name>
<feature type="region of interest" description="Disordered" evidence="1">
    <location>
        <begin position="83"/>
        <end position="103"/>
    </location>
</feature>
<feature type="compositionally biased region" description="Low complexity" evidence="1">
    <location>
        <begin position="93"/>
        <end position="103"/>
    </location>
</feature>
<organism evidence="2">
    <name type="scientific">Chromera velia CCMP2878</name>
    <dbReference type="NCBI Taxonomy" id="1169474"/>
    <lineage>
        <taxon>Eukaryota</taxon>
        <taxon>Sar</taxon>
        <taxon>Alveolata</taxon>
        <taxon>Colpodellida</taxon>
        <taxon>Chromeraceae</taxon>
        <taxon>Chromera</taxon>
    </lineage>
</organism>